<organism evidence="1 2">
    <name type="scientific">Crocodylus porosus</name>
    <name type="common">Saltwater crocodile</name>
    <name type="synonym">Estuarine crocodile</name>
    <dbReference type="NCBI Taxonomy" id="8502"/>
    <lineage>
        <taxon>Eukaryota</taxon>
        <taxon>Metazoa</taxon>
        <taxon>Chordata</taxon>
        <taxon>Craniata</taxon>
        <taxon>Vertebrata</taxon>
        <taxon>Euteleostomi</taxon>
        <taxon>Archelosauria</taxon>
        <taxon>Archosauria</taxon>
        <taxon>Crocodylia</taxon>
        <taxon>Longirostres</taxon>
        <taxon>Crocodylidae</taxon>
        <taxon>Crocodylus</taxon>
    </lineage>
</organism>
<evidence type="ECO:0000313" key="2">
    <source>
        <dbReference type="Proteomes" id="UP000594220"/>
    </source>
</evidence>
<proteinExistence type="predicted"/>
<protein>
    <submittedName>
        <fullName evidence="1">Uncharacterized protein</fullName>
    </submittedName>
</protein>
<dbReference type="GeneTree" id="ENSGT00960000191395"/>
<dbReference type="Proteomes" id="UP000594220">
    <property type="component" value="Unplaced"/>
</dbReference>
<reference evidence="1" key="2">
    <citation type="submission" date="2025-09" db="UniProtKB">
        <authorList>
            <consortium name="Ensembl"/>
        </authorList>
    </citation>
    <scope>IDENTIFICATION</scope>
</reference>
<accession>A0A7M4FYS5</accession>
<sequence>MKLILRHATLSTGNALLSQVIPLVRKLENQIEKFQGISVPGWGRLLSPDVQALVRRLKEGIRRWLDPLGFSTVHMLAGVCNPRVKGSTCTGSTKTISHWTQVLVNKVREAKGQRTSSTSQFPPCQPLPMWAKGMASMLGSKHTRSHPQAGSAKALVATYLVEDMEPLDCDPLAYWANRSQVW</sequence>
<reference evidence="1" key="1">
    <citation type="submission" date="2025-08" db="UniProtKB">
        <authorList>
            <consortium name="Ensembl"/>
        </authorList>
    </citation>
    <scope>IDENTIFICATION</scope>
</reference>
<dbReference type="AlphaFoldDB" id="A0A7M4FYS5"/>
<evidence type="ECO:0000313" key="1">
    <source>
        <dbReference type="Ensembl" id="ENSCPRP00005017103.1"/>
    </source>
</evidence>
<name>A0A7M4FYS5_CROPO</name>
<dbReference type="Ensembl" id="ENSCPRT00005020032.1">
    <property type="protein sequence ID" value="ENSCPRP00005017103.1"/>
    <property type="gene ID" value="ENSCPRG00005011916.1"/>
</dbReference>
<keyword evidence="2" id="KW-1185">Reference proteome</keyword>